<protein>
    <submittedName>
        <fullName evidence="1">Uncharacterized protein</fullName>
    </submittedName>
</protein>
<evidence type="ECO:0000313" key="2">
    <source>
        <dbReference type="Proteomes" id="UP000299102"/>
    </source>
</evidence>
<keyword evidence="2" id="KW-1185">Reference proteome</keyword>
<organism evidence="1 2">
    <name type="scientific">Eumeta variegata</name>
    <name type="common">Bagworm moth</name>
    <name type="synonym">Eumeta japonica</name>
    <dbReference type="NCBI Taxonomy" id="151549"/>
    <lineage>
        <taxon>Eukaryota</taxon>
        <taxon>Metazoa</taxon>
        <taxon>Ecdysozoa</taxon>
        <taxon>Arthropoda</taxon>
        <taxon>Hexapoda</taxon>
        <taxon>Insecta</taxon>
        <taxon>Pterygota</taxon>
        <taxon>Neoptera</taxon>
        <taxon>Endopterygota</taxon>
        <taxon>Lepidoptera</taxon>
        <taxon>Glossata</taxon>
        <taxon>Ditrysia</taxon>
        <taxon>Tineoidea</taxon>
        <taxon>Psychidae</taxon>
        <taxon>Oiketicinae</taxon>
        <taxon>Eumeta</taxon>
    </lineage>
</organism>
<name>A0A4C1Z021_EUMVA</name>
<dbReference type="Proteomes" id="UP000299102">
    <property type="component" value="Unassembled WGS sequence"/>
</dbReference>
<sequence length="76" mass="8554">MHPWLELGIFCTESIRDSRCVTATVKPVAKYLYTIVSCYTLALHRYDAMATRAGRCDLAAALRVQRLPCTHDPRVG</sequence>
<dbReference type="EMBL" id="BGZK01001438">
    <property type="protein sequence ID" value="GBP79935.1"/>
    <property type="molecule type" value="Genomic_DNA"/>
</dbReference>
<comment type="caution">
    <text evidence="1">The sequence shown here is derived from an EMBL/GenBank/DDBJ whole genome shotgun (WGS) entry which is preliminary data.</text>
</comment>
<dbReference type="AlphaFoldDB" id="A0A4C1Z021"/>
<gene>
    <name evidence="1" type="ORF">EVAR_75308_1</name>
</gene>
<proteinExistence type="predicted"/>
<reference evidence="1 2" key="1">
    <citation type="journal article" date="2019" name="Commun. Biol.">
        <title>The bagworm genome reveals a unique fibroin gene that provides high tensile strength.</title>
        <authorList>
            <person name="Kono N."/>
            <person name="Nakamura H."/>
            <person name="Ohtoshi R."/>
            <person name="Tomita M."/>
            <person name="Numata K."/>
            <person name="Arakawa K."/>
        </authorList>
    </citation>
    <scope>NUCLEOTIDE SEQUENCE [LARGE SCALE GENOMIC DNA]</scope>
</reference>
<evidence type="ECO:0000313" key="1">
    <source>
        <dbReference type="EMBL" id="GBP79935.1"/>
    </source>
</evidence>
<accession>A0A4C1Z021</accession>